<comment type="caution">
    <text evidence="3">The sequence shown here is derived from an EMBL/GenBank/DDBJ whole genome shotgun (WGS) entry which is preliminary data.</text>
</comment>
<organism evidence="3 4">
    <name type="scientific">Tegillarca granosa</name>
    <name type="common">Malaysian cockle</name>
    <name type="synonym">Anadara granosa</name>
    <dbReference type="NCBI Taxonomy" id="220873"/>
    <lineage>
        <taxon>Eukaryota</taxon>
        <taxon>Metazoa</taxon>
        <taxon>Spiralia</taxon>
        <taxon>Lophotrochozoa</taxon>
        <taxon>Mollusca</taxon>
        <taxon>Bivalvia</taxon>
        <taxon>Autobranchia</taxon>
        <taxon>Pteriomorphia</taxon>
        <taxon>Arcoida</taxon>
        <taxon>Arcoidea</taxon>
        <taxon>Arcidae</taxon>
        <taxon>Tegillarca</taxon>
    </lineage>
</organism>
<sequence length="169" mass="20418">MHWIQLVFYYSYNCVLHQLFYLLTGIRSRFGGNRPRFGGRPPRYNTGVRRETFINGTYNDYIREFAHARPPPPMPGPYGPPPFPVEQMPPYPGHFDNRQPRESMPYPDYGQHQTTAVSRPRTSSDKRSYERDVDDFLRRTSHPVRRERSLNRERDRSRDRDRHRHRDRR</sequence>
<proteinExistence type="predicted"/>
<feature type="compositionally biased region" description="Polar residues" evidence="1">
    <location>
        <begin position="111"/>
        <end position="121"/>
    </location>
</feature>
<evidence type="ECO:0000256" key="2">
    <source>
        <dbReference type="SAM" id="Phobius"/>
    </source>
</evidence>
<reference evidence="3 4" key="1">
    <citation type="submission" date="2022-12" db="EMBL/GenBank/DDBJ databases">
        <title>Chromosome-level genome of Tegillarca granosa.</title>
        <authorList>
            <person name="Kim J."/>
        </authorList>
    </citation>
    <scope>NUCLEOTIDE SEQUENCE [LARGE SCALE GENOMIC DNA]</scope>
    <source>
        <strain evidence="3">Teg-2019</strain>
        <tissue evidence="3">Adductor muscle</tissue>
    </source>
</reference>
<feature type="transmembrane region" description="Helical" evidence="2">
    <location>
        <begin position="6"/>
        <end position="26"/>
    </location>
</feature>
<feature type="compositionally biased region" description="Pro residues" evidence="1">
    <location>
        <begin position="69"/>
        <end position="92"/>
    </location>
</feature>
<gene>
    <name evidence="3" type="ORF">KUTeg_017029</name>
</gene>
<evidence type="ECO:0000313" key="4">
    <source>
        <dbReference type="Proteomes" id="UP001217089"/>
    </source>
</evidence>
<evidence type="ECO:0000256" key="1">
    <source>
        <dbReference type="SAM" id="MobiDB-lite"/>
    </source>
</evidence>
<feature type="compositionally biased region" description="Basic and acidic residues" evidence="1">
    <location>
        <begin position="122"/>
        <end position="160"/>
    </location>
</feature>
<dbReference type="EMBL" id="JARBDR010000813">
    <property type="protein sequence ID" value="KAJ8306484.1"/>
    <property type="molecule type" value="Genomic_DNA"/>
</dbReference>
<keyword evidence="2" id="KW-0812">Transmembrane</keyword>
<feature type="region of interest" description="Disordered" evidence="1">
    <location>
        <begin position="66"/>
        <end position="169"/>
    </location>
</feature>
<protein>
    <submittedName>
        <fullName evidence="3">Uncharacterized protein</fullName>
    </submittedName>
</protein>
<name>A0ABQ9EMI5_TEGGR</name>
<accession>A0ABQ9EMI5</accession>
<evidence type="ECO:0000313" key="3">
    <source>
        <dbReference type="EMBL" id="KAJ8306484.1"/>
    </source>
</evidence>
<keyword evidence="4" id="KW-1185">Reference proteome</keyword>
<dbReference type="Proteomes" id="UP001217089">
    <property type="component" value="Unassembled WGS sequence"/>
</dbReference>
<keyword evidence="2" id="KW-0472">Membrane</keyword>
<keyword evidence="2" id="KW-1133">Transmembrane helix</keyword>